<dbReference type="SUPFAM" id="SSF49464">
    <property type="entry name" value="Carboxypeptidase regulatory domain-like"/>
    <property type="match status" value="1"/>
</dbReference>
<dbReference type="InterPro" id="IPR023997">
    <property type="entry name" value="TonB-dep_OMP_SusC/RagA_CS"/>
</dbReference>
<protein>
    <submittedName>
        <fullName evidence="4">TonB-linked SusC/RagA family outer membrane protein</fullName>
    </submittedName>
</protein>
<dbReference type="PROSITE" id="PS52016">
    <property type="entry name" value="TONB_DEPENDENT_REC_3"/>
    <property type="match status" value="1"/>
</dbReference>
<keyword evidence="5" id="KW-1185">Reference proteome</keyword>
<sequence length="1027" mass="115435">MNTKRLILFVSFVFSMLSVMAQNKTITGEVRGETGETIVGATVRLKSDARMATITDVNGKFSIKAKEGDKLLFSYVGYKTTEMPAHDGMKVELRPSSTELNEYVVTAFGTGQKKVSIVGSVQTIRPRELKIPTPNLSAAFAGRIAGMIAVQRSGAPRSDGADFWIRGMSTTSPATSPLIILDGVQITADDLNALDPEVIAEFSVLKDATATALYGSRGANGVIIVTTKTGENQAKPSVSIRVEGYVNTPTRLPKFVDGPRFMELFNEAIANLPTGATPYSKEKIEGTRQGLDPYAFPNVRWYDELFRNHTFNQKVNMNISGGGKRLNYFMSVTVDHQTGMLKNVSQRYYGYNNQLDYWRYAFQNNIQMNLTKSTTIALRLNTQIGNSRGPNSNVGGIFNAVINSNPVDFPINYPATDYQNYVRWGSKNLGWMGAQNPMADAVNGYTNNFSSTVIANLQLDQDLSMLVHGLKLSALASFKNWSYTDTERMRDHNFFELRSYTKKPDGTYDLNLQPIGREQDTSLRSNGWSQGNRSVYFHVMLLWNQKFGEHELGAMLNYNQDELARNVTDRNLLGNLPYRKQGLAGRVTYGYANKYLFEANFGYNGSENFAKGNRFGFFPSVAVGYNVSEERFWTPLKSYISFFKLRASYGLVGNDQIGGTRFAYMSNIYMTGGPSYTTGINQDYSKSGPKYEQFENKGITWEVGQKLNLGFDMRLFDGLSLSADFFREYRKNVFQRRGVVPSYMGTLRTKLYGNLAEVSNKGVDMSLDYNKQVTRDLYVGLRGTFTYTKNKIEKWDEPAYQEYPRQAYIGASLQTIYGYEAERLFIDEADVKNSPSQKALSPNVSAGDIKYKDQPNVDGKCDGKIDGNDVVPLGYPKVPQMVYGFGGNVKFKKIDFGIFFQGVAQTSMLLNYFHPFGSFSNRNVLKFIDDDHWSPENKNPYAAYPRLTKDDMPNNTQASSYWLRDASFLKLKNVELGYSFKHVRVYLSAINVCTFSKFKLWDPEMGGGNGLAYPTQRTFNLGLQMNL</sequence>
<keyword evidence="2" id="KW-0732">Signal</keyword>
<dbReference type="InterPro" id="IPR037066">
    <property type="entry name" value="Plug_dom_sf"/>
</dbReference>
<dbReference type="InterPro" id="IPR023996">
    <property type="entry name" value="TonB-dep_OMP_SusC/RagA"/>
</dbReference>
<gene>
    <name evidence="4" type="ORF">C7379_1089</name>
</gene>
<dbReference type="InterPro" id="IPR008969">
    <property type="entry name" value="CarboxyPept-like_regulatory"/>
</dbReference>
<dbReference type="EMBL" id="QENY01000008">
    <property type="protein sequence ID" value="PVX54783.1"/>
    <property type="molecule type" value="Genomic_DNA"/>
</dbReference>
<dbReference type="Proteomes" id="UP000245870">
    <property type="component" value="Unassembled WGS sequence"/>
</dbReference>
<keyword evidence="1" id="KW-0813">Transport</keyword>
<dbReference type="Gene3D" id="2.170.130.10">
    <property type="entry name" value="TonB-dependent receptor, plug domain"/>
    <property type="match status" value="1"/>
</dbReference>
<name>A0A2U0UAX8_9BACT</name>
<dbReference type="SUPFAM" id="SSF56935">
    <property type="entry name" value="Porins"/>
    <property type="match status" value="1"/>
</dbReference>
<dbReference type="NCBIfam" id="TIGR04057">
    <property type="entry name" value="SusC_RagA_signa"/>
    <property type="match status" value="1"/>
</dbReference>
<dbReference type="Pfam" id="PF07715">
    <property type="entry name" value="Plug"/>
    <property type="match status" value="1"/>
</dbReference>
<evidence type="ECO:0000256" key="1">
    <source>
        <dbReference type="PROSITE-ProRule" id="PRU01360"/>
    </source>
</evidence>
<dbReference type="Pfam" id="PF13715">
    <property type="entry name" value="CarbopepD_reg_2"/>
    <property type="match status" value="1"/>
</dbReference>
<dbReference type="AlphaFoldDB" id="A0A2U0UAX8"/>
<feature type="domain" description="TonB-dependent receptor plug" evidence="3">
    <location>
        <begin position="115"/>
        <end position="222"/>
    </location>
</feature>
<evidence type="ECO:0000313" key="5">
    <source>
        <dbReference type="Proteomes" id="UP000245870"/>
    </source>
</evidence>
<dbReference type="FunFam" id="2.170.130.10:FF:000003">
    <property type="entry name" value="SusC/RagA family TonB-linked outer membrane protein"/>
    <property type="match status" value="1"/>
</dbReference>
<keyword evidence="1" id="KW-0812">Transmembrane</keyword>
<proteinExistence type="inferred from homology"/>
<reference evidence="4 5" key="1">
    <citation type="submission" date="2018-05" db="EMBL/GenBank/DDBJ databases">
        <title>Genomic Encyclopedia of Type Strains, Phase IV (KMG-IV): sequencing the most valuable type-strain genomes for metagenomic binning, comparative biology and taxonomic classification.</title>
        <authorList>
            <person name="Goeker M."/>
        </authorList>
    </citation>
    <scope>NUCLEOTIDE SEQUENCE [LARGE SCALE GENOMIC DNA]</scope>
    <source>
        <strain evidence="4 5">DSM 100333</strain>
    </source>
</reference>
<evidence type="ECO:0000256" key="2">
    <source>
        <dbReference type="SAM" id="SignalP"/>
    </source>
</evidence>
<organism evidence="4 5">
    <name type="scientific">Hallella colorans</name>
    <dbReference type="NCBI Taxonomy" id="1703337"/>
    <lineage>
        <taxon>Bacteria</taxon>
        <taxon>Pseudomonadati</taxon>
        <taxon>Bacteroidota</taxon>
        <taxon>Bacteroidia</taxon>
        <taxon>Bacteroidales</taxon>
        <taxon>Prevotellaceae</taxon>
        <taxon>Hallella</taxon>
    </lineage>
</organism>
<dbReference type="InterPro" id="IPR039426">
    <property type="entry name" value="TonB-dep_rcpt-like"/>
</dbReference>
<dbReference type="GO" id="GO:0009279">
    <property type="term" value="C:cell outer membrane"/>
    <property type="evidence" value="ECO:0007669"/>
    <property type="project" value="UniProtKB-SubCell"/>
</dbReference>
<comment type="similarity">
    <text evidence="1">Belongs to the TonB-dependent receptor family.</text>
</comment>
<dbReference type="RefSeq" id="WP_116616341.1">
    <property type="nucleotide sequence ID" value="NZ_QENY01000008.1"/>
</dbReference>
<keyword evidence="1" id="KW-1134">Transmembrane beta strand</keyword>
<dbReference type="OrthoDB" id="721000at2"/>
<evidence type="ECO:0000313" key="4">
    <source>
        <dbReference type="EMBL" id="PVX54783.1"/>
    </source>
</evidence>
<accession>A0A2U0UAX8</accession>
<dbReference type="NCBIfam" id="TIGR04056">
    <property type="entry name" value="OMP_RagA_SusC"/>
    <property type="match status" value="1"/>
</dbReference>
<feature type="signal peptide" evidence="2">
    <location>
        <begin position="1"/>
        <end position="21"/>
    </location>
</feature>
<feature type="chain" id="PRO_5015513907" evidence="2">
    <location>
        <begin position="22"/>
        <end position="1027"/>
    </location>
</feature>
<keyword evidence="1" id="KW-0998">Cell outer membrane</keyword>
<comment type="caution">
    <text evidence="4">The sequence shown here is derived from an EMBL/GenBank/DDBJ whole genome shotgun (WGS) entry which is preliminary data.</text>
</comment>
<keyword evidence="1" id="KW-0472">Membrane</keyword>
<evidence type="ECO:0000259" key="3">
    <source>
        <dbReference type="Pfam" id="PF07715"/>
    </source>
</evidence>
<comment type="subcellular location">
    <subcellularLocation>
        <location evidence="1">Cell outer membrane</location>
        <topology evidence="1">Multi-pass membrane protein</topology>
    </subcellularLocation>
</comment>
<dbReference type="InterPro" id="IPR012910">
    <property type="entry name" value="Plug_dom"/>
</dbReference>